<proteinExistence type="predicted"/>
<gene>
    <name evidence="2" type="ORF">Agub_g13516</name>
</gene>
<comment type="caution">
    <text evidence="2">The sequence shown here is derived from an EMBL/GenBank/DDBJ whole genome shotgun (WGS) entry which is preliminary data.</text>
</comment>
<feature type="region of interest" description="Disordered" evidence="1">
    <location>
        <begin position="159"/>
        <end position="220"/>
    </location>
</feature>
<reference evidence="2 3" key="1">
    <citation type="journal article" date="2021" name="Sci. Rep.">
        <title>Genome sequencing of the multicellular alga Astrephomene provides insights into convergent evolution of germ-soma differentiation.</title>
        <authorList>
            <person name="Yamashita S."/>
            <person name="Yamamoto K."/>
            <person name="Matsuzaki R."/>
            <person name="Suzuki S."/>
            <person name="Yamaguchi H."/>
            <person name="Hirooka S."/>
            <person name="Minakuchi Y."/>
            <person name="Miyagishima S."/>
            <person name="Kawachi M."/>
            <person name="Toyoda A."/>
            <person name="Nozaki H."/>
        </authorList>
    </citation>
    <scope>NUCLEOTIDE SEQUENCE [LARGE SCALE GENOMIC DNA]</scope>
    <source>
        <strain evidence="2 3">NIES-4017</strain>
    </source>
</reference>
<dbReference type="InterPro" id="IPR011989">
    <property type="entry name" value="ARM-like"/>
</dbReference>
<dbReference type="Proteomes" id="UP001054857">
    <property type="component" value="Unassembled WGS sequence"/>
</dbReference>
<feature type="non-terminal residue" evidence="2">
    <location>
        <position position="220"/>
    </location>
</feature>
<accession>A0AAD3DZX6</accession>
<evidence type="ECO:0000313" key="3">
    <source>
        <dbReference type="Proteomes" id="UP001054857"/>
    </source>
</evidence>
<organism evidence="2 3">
    <name type="scientific">Astrephomene gubernaculifera</name>
    <dbReference type="NCBI Taxonomy" id="47775"/>
    <lineage>
        <taxon>Eukaryota</taxon>
        <taxon>Viridiplantae</taxon>
        <taxon>Chlorophyta</taxon>
        <taxon>core chlorophytes</taxon>
        <taxon>Chlorophyceae</taxon>
        <taxon>CS clade</taxon>
        <taxon>Chlamydomonadales</taxon>
        <taxon>Astrephomenaceae</taxon>
        <taxon>Astrephomene</taxon>
    </lineage>
</organism>
<evidence type="ECO:0000256" key="1">
    <source>
        <dbReference type="SAM" id="MobiDB-lite"/>
    </source>
</evidence>
<dbReference type="InterPro" id="IPR016024">
    <property type="entry name" value="ARM-type_fold"/>
</dbReference>
<feature type="non-terminal residue" evidence="2">
    <location>
        <position position="1"/>
    </location>
</feature>
<evidence type="ECO:0000313" key="2">
    <source>
        <dbReference type="EMBL" id="GFR51160.1"/>
    </source>
</evidence>
<protein>
    <submittedName>
        <fullName evidence="2">Uncharacterized protein</fullName>
    </submittedName>
</protein>
<dbReference type="AlphaFoldDB" id="A0AAD3DZX6"/>
<name>A0AAD3DZX6_9CHLO</name>
<dbReference type="Gene3D" id="1.25.10.10">
    <property type="entry name" value="Leucine-rich Repeat Variant"/>
    <property type="match status" value="1"/>
</dbReference>
<sequence length="220" mass="23744">ITPWIDHEEGFTPYLTQHGRQMALDAPSLDSIFELLGDPKHLQREKGLRALVAFLQGLSGTEDAAVESGISELLSQEPWEKKLGGLMGAKAYVSTCQPQESYLERLRLAAMGLLEDGEVRVRLAVGDCLQALARLQGVCVFEACLPAVLDSIRRNFDRSEDADDGAAEGPDGQRLATAPMARFVTESPALGSPVERPSSPVRGERQGEGQGQGEEQGKEG</sequence>
<keyword evidence="3" id="KW-1185">Reference proteome</keyword>
<dbReference type="SUPFAM" id="SSF48371">
    <property type="entry name" value="ARM repeat"/>
    <property type="match status" value="1"/>
</dbReference>
<dbReference type="EMBL" id="BMAR01000046">
    <property type="protein sequence ID" value="GFR51160.1"/>
    <property type="molecule type" value="Genomic_DNA"/>
</dbReference>